<dbReference type="EMBL" id="CP015005">
    <property type="protein sequence ID" value="AMS42660.1"/>
    <property type="molecule type" value="Genomic_DNA"/>
</dbReference>
<evidence type="ECO:0000256" key="1">
    <source>
        <dbReference type="ARBA" id="ARBA00006479"/>
    </source>
</evidence>
<evidence type="ECO:0000313" key="4">
    <source>
        <dbReference type="Proteomes" id="UP000075755"/>
    </source>
</evidence>
<keyword evidence="5" id="KW-1185">Reference proteome</keyword>
<dbReference type="PANTHER" id="PTHR18964:SF149">
    <property type="entry name" value="BIFUNCTIONAL UDP-N-ACETYLGLUCOSAMINE 2-EPIMERASE_N-ACETYLMANNOSAMINE KINASE"/>
    <property type="match status" value="1"/>
</dbReference>
<dbReference type="Proteomes" id="UP000075755">
    <property type="component" value="Chromosome"/>
</dbReference>
<dbReference type="GO" id="GO:0004340">
    <property type="term" value="F:glucokinase activity"/>
    <property type="evidence" value="ECO:0007669"/>
    <property type="project" value="UniProtKB-EC"/>
</dbReference>
<keyword evidence="3" id="KW-0808">Transferase</keyword>
<organism evidence="2 4">
    <name type="scientific">Aminobacter aminovorans</name>
    <name type="common">Chelatobacter heintzii</name>
    <dbReference type="NCBI Taxonomy" id="83263"/>
    <lineage>
        <taxon>Bacteria</taxon>
        <taxon>Pseudomonadati</taxon>
        <taxon>Pseudomonadota</taxon>
        <taxon>Alphaproteobacteria</taxon>
        <taxon>Hyphomicrobiales</taxon>
        <taxon>Phyllobacteriaceae</taxon>
        <taxon>Aminobacter</taxon>
    </lineage>
</organism>
<dbReference type="InterPro" id="IPR000600">
    <property type="entry name" value="ROK"/>
</dbReference>
<reference evidence="3 5" key="2">
    <citation type="submission" date="2020-08" db="EMBL/GenBank/DDBJ databases">
        <title>Genomic Encyclopedia of Type Strains, Phase IV (KMG-IV): sequencing the most valuable type-strain genomes for metagenomic binning, comparative biology and taxonomic classification.</title>
        <authorList>
            <person name="Goeker M."/>
        </authorList>
    </citation>
    <scope>NUCLEOTIDE SEQUENCE [LARGE SCALE GENOMIC DNA]</scope>
    <source>
        <strain evidence="3 5">DSM 10368</strain>
    </source>
</reference>
<comment type="similarity">
    <text evidence="1">Belongs to the ROK (NagC/XylR) family.</text>
</comment>
<evidence type="ECO:0000313" key="5">
    <source>
        <dbReference type="Proteomes" id="UP000577697"/>
    </source>
</evidence>
<evidence type="ECO:0000313" key="3">
    <source>
        <dbReference type="EMBL" id="MBB3709444.1"/>
    </source>
</evidence>
<protein>
    <submittedName>
        <fullName evidence="3">Glucokinase</fullName>
        <ecNumber evidence="3">2.7.1.2</ecNumber>
    </submittedName>
</protein>
<reference evidence="2 4" key="1">
    <citation type="submission" date="2016-03" db="EMBL/GenBank/DDBJ databases">
        <title>Complete genome of Aminobacter aminovorans KCTC 2477.</title>
        <authorList>
            <person name="Kim K.M."/>
        </authorList>
    </citation>
    <scope>NUCLEOTIDE SEQUENCE [LARGE SCALE GENOMIC DNA]</scope>
    <source>
        <strain evidence="2 4">KCTC 2477</strain>
    </source>
</reference>
<dbReference type="InterPro" id="IPR043129">
    <property type="entry name" value="ATPase_NBD"/>
</dbReference>
<dbReference type="EMBL" id="JACICB010000029">
    <property type="protein sequence ID" value="MBB3709444.1"/>
    <property type="molecule type" value="Genomic_DNA"/>
</dbReference>
<gene>
    <name evidence="2" type="ORF">AA2016_3740</name>
    <name evidence="3" type="ORF">FHS67_005795</name>
</gene>
<name>A0AAC9AS20_AMIAI</name>
<dbReference type="Proteomes" id="UP000577697">
    <property type="component" value="Unassembled WGS sequence"/>
</dbReference>
<proteinExistence type="inferred from homology"/>
<dbReference type="AlphaFoldDB" id="A0AAC9AS20"/>
<sequence>MSKVLAVDLGGTQLRAGLCAAAAPAAVEHIGAWPAPKGLDGFREAIARMAHDHGAERFGVSVPGTARGTRCLWIPNLPWLDGVDLAGLFPNLSIGLGQDAQLALLAEVSAGAAKGLSDAMLVAIGTGIGSAVLSGSRIMRGGQGAACSFGWACADLDDEGHDRDGWLERQASGRAFDAIGRQAGFSDGRGLVAAARAGNATAIDALARPAKALGVSLATAVALLDPQTVILAGGVAEAADVLVPMVRAAMEKQLPPHLRRVRIEAGSFGKDASLVGAAFAGARGQQWDEIR</sequence>
<accession>A0AAC9AS20</accession>
<dbReference type="RefSeq" id="WP_067962261.1">
    <property type="nucleotide sequence ID" value="NZ_CP015005.1"/>
</dbReference>
<dbReference type="Pfam" id="PF00480">
    <property type="entry name" value="ROK"/>
    <property type="match status" value="1"/>
</dbReference>
<dbReference type="KEGG" id="aak:AA2016_3740"/>
<dbReference type="Gene3D" id="3.30.420.40">
    <property type="match status" value="2"/>
</dbReference>
<dbReference type="EC" id="2.7.1.2" evidence="3"/>
<dbReference type="SUPFAM" id="SSF53067">
    <property type="entry name" value="Actin-like ATPase domain"/>
    <property type="match status" value="1"/>
</dbReference>
<dbReference type="PANTHER" id="PTHR18964">
    <property type="entry name" value="ROK (REPRESSOR, ORF, KINASE) FAMILY"/>
    <property type="match status" value="1"/>
</dbReference>
<evidence type="ECO:0000313" key="2">
    <source>
        <dbReference type="EMBL" id="AMS42660.1"/>
    </source>
</evidence>